<protein>
    <submittedName>
        <fullName evidence="7">Fn3 associated</fullName>
    </submittedName>
</protein>
<dbReference type="InterPro" id="IPR011429">
    <property type="entry name" value="Cyt_c_Planctomycete-type"/>
</dbReference>
<dbReference type="Gene3D" id="3.80.10.10">
    <property type="entry name" value="Ribonuclease Inhibitor"/>
    <property type="match status" value="1"/>
</dbReference>
<proteinExistence type="predicted"/>
<dbReference type="PANTHER" id="PTHR35889:SF3">
    <property type="entry name" value="F-BOX DOMAIN-CONTAINING PROTEIN"/>
    <property type="match status" value="1"/>
</dbReference>
<dbReference type="GO" id="GO:0020037">
    <property type="term" value="F:heme binding"/>
    <property type="evidence" value="ECO:0007669"/>
    <property type="project" value="InterPro"/>
</dbReference>
<dbReference type="Proteomes" id="UP000236736">
    <property type="component" value="Unassembled WGS sequence"/>
</dbReference>
<keyword evidence="3 4" id="KW-0408">Iron</keyword>
<dbReference type="GO" id="GO:0046872">
    <property type="term" value="F:metal ion binding"/>
    <property type="evidence" value="ECO:0007669"/>
    <property type="project" value="UniProtKB-KW"/>
</dbReference>
<dbReference type="SUPFAM" id="SSF52058">
    <property type="entry name" value="L domain-like"/>
    <property type="match status" value="1"/>
</dbReference>
<dbReference type="PANTHER" id="PTHR35889">
    <property type="entry name" value="CYCLOINULO-OLIGOSACCHARIDE FRUCTANOTRANSFERASE-RELATED"/>
    <property type="match status" value="1"/>
</dbReference>
<feature type="domain" description="Cytochrome c" evidence="6">
    <location>
        <begin position="172"/>
        <end position="272"/>
    </location>
</feature>
<dbReference type="InterPro" id="IPR009056">
    <property type="entry name" value="Cyt_c-like_dom"/>
</dbReference>
<accession>A0A1H5Y6J8</accession>
<dbReference type="PROSITE" id="PS51007">
    <property type="entry name" value="CYTC"/>
    <property type="match status" value="1"/>
</dbReference>
<reference evidence="8" key="1">
    <citation type="submission" date="2016-10" db="EMBL/GenBank/DDBJ databases">
        <authorList>
            <person name="Varghese N."/>
            <person name="Submissions S."/>
        </authorList>
    </citation>
    <scope>NUCLEOTIDE SEQUENCE [LARGE SCALE GENOMIC DNA]</scope>
    <source>
        <strain evidence="8">DSM 17298</strain>
    </source>
</reference>
<keyword evidence="8" id="KW-1185">Reference proteome</keyword>
<gene>
    <name evidence="7" type="ORF">SAMN03080598_02847</name>
</gene>
<evidence type="ECO:0000256" key="2">
    <source>
        <dbReference type="ARBA" id="ARBA00022723"/>
    </source>
</evidence>
<feature type="transmembrane region" description="Helical" evidence="5">
    <location>
        <begin position="132"/>
        <end position="152"/>
    </location>
</feature>
<dbReference type="InterPro" id="IPR032675">
    <property type="entry name" value="LRR_dom_sf"/>
</dbReference>
<feature type="transmembrane region" description="Helical" evidence="5">
    <location>
        <begin position="77"/>
        <end position="95"/>
    </location>
</feature>
<evidence type="ECO:0000256" key="4">
    <source>
        <dbReference type="PROSITE-ProRule" id="PRU00433"/>
    </source>
</evidence>
<sequence length="704" mass="78153">MPKVSRIIPILENLLFFWLGLALVLSLAGDRLSIPPILQVLGRAHPLILHFPIVLLLMAVGLLWVSDERLKRAGAQILLVGGNLTGITVVAGLILASEEYEGDALVWHQWLGVASLLLSVLIYFFREKSGKFVRISTGTLALAIILTGHFGANLTHGEDFLLAPIQSKEVDLVTLEEAEVFQHLVQPILEAKCIACHKEGKVKGELRMDQLAGLQKGGKNGPFVVPGDLEKSLLIRRINLPKEEKEHMPPKNKTQLTDEEIEILEAWVAAGASFDQKVTELKAEEPLFQLASNKFTAQKSYSFDPASESTIKDLNNFFRKVNTVFPGSPALEVAYYGSSTFDPSSLKELKKVREQVVKINLNRMPLADVDLGILGDFSNLEELQLNTTGITPTQLSSLEKLQNLRNLALSGNQFDSEVIGALGKLKQVQRLFLWNSGLNEAEKEELKKALPGTMIDFGFDGKGVIYALNPPKIEFETVLFQDSMELILSHPIRTAEIRYTLDGSEPDSLASPIYSNPIWLKKTAQIRTKAFAKDWIGSQTANALLFKKGINPKSYKLAFEPHTRYSAKGATSLFDGIKGKTNHTSGDWLGFTDNPLEIELFLEPDSKAQTLDLSFLFNESAYIFPPESVEIWTGNQSGWQKMPETPSLTATKLEEVRFGVLSYQLPDTDFEKLKIRLKPISKLPAWHPGAGAKGWVFVDEIIIN</sequence>
<dbReference type="EMBL" id="FNVR01000017">
    <property type="protein sequence ID" value="SEG19614.1"/>
    <property type="molecule type" value="Genomic_DNA"/>
</dbReference>
<keyword evidence="2 4" id="KW-0479">Metal-binding</keyword>
<keyword evidence="5" id="KW-0472">Membrane</keyword>
<organism evidence="7 8">
    <name type="scientific">Algoriphagus boritolerans DSM 17298 = JCM 18970</name>
    <dbReference type="NCBI Taxonomy" id="1120964"/>
    <lineage>
        <taxon>Bacteria</taxon>
        <taxon>Pseudomonadati</taxon>
        <taxon>Bacteroidota</taxon>
        <taxon>Cytophagia</taxon>
        <taxon>Cytophagales</taxon>
        <taxon>Cyclobacteriaceae</taxon>
        <taxon>Algoriphagus</taxon>
    </lineage>
</organism>
<dbReference type="InterPro" id="IPR026876">
    <property type="entry name" value="Fn3_assoc_repeat"/>
</dbReference>
<evidence type="ECO:0000259" key="6">
    <source>
        <dbReference type="PROSITE" id="PS51007"/>
    </source>
</evidence>
<dbReference type="Pfam" id="PF13287">
    <property type="entry name" value="Fn3_assoc"/>
    <property type="match status" value="1"/>
</dbReference>
<evidence type="ECO:0000256" key="5">
    <source>
        <dbReference type="SAM" id="Phobius"/>
    </source>
</evidence>
<evidence type="ECO:0000256" key="3">
    <source>
        <dbReference type="ARBA" id="ARBA00023004"/>
    </source>
</evidence>
<dbReference type="Pfam" id="PF07635">
    <property type="entry name" value="PSCyt1"/>
    <property type="match status" value="1"/>
</dbReference>
<name>A0A1H5Y6J8_9BACT</name>
<dbReference type="STRING" id="1120964.GCA_001313265_05118"/>
<dbReference type="AlphaFoldDB" id="A0A1H5Y6J8"/>
<feature type="transmembrane region" description="Helical" evidence="5">
    <location>
        <begin position="44"/>
        <end position="65"/>
    </location>
</feature>
<keyword evidence="5" id="KW-0812">Transmembrane</keyword>
<dbReference type="InterPro" id="IPR036909">
    <property type="entry name" value="Cyt_c-like_dom_sf"/>
</dbReference>
<feature type="transmembrane region" description="Helical" evidence="5">
    <location>
        <begin position="107"/>
        <end position="125"/>
    </location>
</feature>
<dbReference type="SUPFAM" id="SSF46626">
    <property type="entry name" value="Cytochrome c"/>
    <property type="match status" value="1"/>
</dbReference>
<evidence type="ECO:0000313" key="7">
    <source>
        <dbReference type="EMBL" id="SEG19614.1"/>
    </source>
</evidence>
<dbReference type="RefSeq" id="WP_103925492.1">
    <property type="nucleotide sequence ID" value="NZ_FNVR01000017.1"/>
</dbReference>
<evidence type="ECO:0000313" key="8">
    <source>
        <dbReference type="Proteomes" id="UP000236736"/>
    </source>
</evidence>
<evidence type="ECO:0000256" key="1">
    <source>
        <dbReference type="ARBA" id="ARBA00022617"/>
    </source>
</evidence>
<dbReference type="GO" id="GO:0009055">
    <property type="term" value="F:electron transfer activity"/>
    <property type="evidence" value="ECO:0007669"/>
    <property type="project" value="InterPro"/>
</dbReference>
<keyword evidence="5" id="KW-1133">Transmembrane helix</keyword>
<dbReference type="OrthoDB" id="713772at2"/>
<keyword evidence="1 4" id="KW-0349">Heme</keyword>